<evidence type="ECO:0000256" key="1">
    <source>
        <dbReference type="ARBA" id="ARBA00023172"/>
    </source>
</evidence>
<protein>
    <recommendedName>
        <fullName evidence="5">Integrase</fullName>
    </recommendedName>
</protein>
<sequence length="418" mass="47380">MILPRYVTPKTLASGRTAFYWNCPARYRKQGSPYRSAALGVDLGQKELDAAAAIWNERLDGWLKEQSPLHQADNSRFATVEWLVNAYQRHDSFLERVGSFSRDDYRRVFRRVCDARITRSDGLEVRFGDAKINVVGVSTAEKVYHLFAETSPRTAEKLVIYCKAAWKRMQPHHPDLFRTDTPNPWDGVTIRRRQKAVKKHATRAETYRFAEGALENQRPELAAAAVLAFEFLMRPSSISAGFAAWSGYRGESAPDRIIVNHRKTGQRAEHPLEYIDDEGNLVPLYPDAEKVLARTPRRGASIVCQRSGRLFGDSTRLSQDVRAMADRLAMTDFTLDAARHGGMTELEERGLTEGQGRVLSKHKTATAYRGYAKETDMRVLEATKKRMGHSEQAEKPSKINAPKNAKRRKISAKIQNSR</sequence>
<organism evidence="3 4">
    <name type="scientific">Martelella mangrovi</name>
    <dbReference type="NCBI Taxonomy" id="1397477"/>
    <lineage>
        <taxon>Bacteria</taxon>
        <taxon>Pseudomonadati</taxon>
        <taxon>Pseudomonadota</taxon>
        <taxon>Alphaproteobacteria</taxon>
        <taxon>Hyphomicrobiales</taxon>
        <taxon>Aurantimonadaceae</taxon>
        <taxon>Martelella</taxon>
    </lineage>
</organism>
<dbReference type="Proteomes" id="UP001549164">
    <property type="component" value="Unassembled WGS sequence"/>
</dbReference>
<dbReference type="Gene3D" id="1.10.443.10">
    <property type="entry name" value="Intergrase catalytic core"/>
    <property type="match status" value="1"/>
</dbReference>
<dbReference type="SUPFAM" id="SSF56349">
    <property type="entry name" value="DNA breaking-rejoining enzymes"/>
    <property type="match status" value="1"/>
</dbReference>
<feature type="compositionally biased region" description="Basic and acidic residues" evidence="2">
    <location>
        <begin position="384"/>
        <end position="397"/>
    </location>
</feature>
<evidence type="ECO:0000313" key="4">
    <source>
        <dbReference type="Proteomes" id="UP001549164"/>
    </source>
</evidence>
<keyword evidence="1" id="KW-0233">DNA recombination</keyword>
<evidence type="ECO:0008006" key="5">
    <source>
        <dbReference type="Google" id="ProtNLM"/>
    </source>
</evidence>
<proteinExistence type="predicted"/>
<dbReference type="RefSeq" id="WP_354435661.1">
    <property type="nucleotide sequence ID" value="NZ_JBEPLY010000017.1"/>
</dbReference>
<accession>A0ABV2IG03</accession>
<evidence type="ECO:0000256" key="2">
    <source>
        <dbReference type="SAM" id="MobiDB-lite"/>
    </source>
</evidence>
<dbReference type="EMBL" id="JBEPLY010000017">
    <property type="protein sequence ID" value="MET3601856.1"/>
    <property type="molecule type" value="Genomic_DNA"/>
</dbReference>
<name>A0ABV2IG03_9HYPH</name>
<dbReference type="InterPro" id="IPR011010">
    <property type="entry name" value="DNA_brk_join_enz"/>
</dbReference>
<reference evidence="3 4" key="1">
    <citation type="submission" date="2024-06" db="EMBL/GenBank/DDBJ databases">
        <title>Genomic Encyclopedia of Type Strains, Phase IV (KMG-IV): sequencing the most valuable type-strain genomes for metagenomic binning, comparative biology and taxonomic classification.</title>
        <authorList>
            <person name="Goeker M."/>
        </authorList>
    </citation>
    <scope>NUCLEOTIDE SEQUENCE [LARGE SCALE GENOMIC DNA]</scope>
    <source>
        <strain evidence="3 4">DSM 28102</strain>
    </source>
</reference>
<gene>
    <name evidence="3" type="ORF">ABID12_003819</name>
</gene>
<keyword evidence="4" id="KW-1185">Reference proteome</keyword>
<comment type="caution">
    <text evidence="3">The sequence shown here is derived from an EMBL/GenBank/DDBJ whole genome shotgun (WGS) entry which is preliminary data.</text>
</comment>
<dbReference type="InterPro" id="IPR013762">
    <property type="entry name" value="Integrase-like_cat_sf"/>
</dbReference>
<feature type="region of interest" description="Disordered" evidence="2">
    <location>
        <begin position="384"/>
        <end position="418"/>
    </location>
</feature>
<evidence type="ECO:0000313" key="3">
    <source>
        <dbReference type="EMBL" id="MET3601856.1"/>
    </source>
</evidence>